<dbReference type="EMBL" id="QMWP01000024">
    <property type="protein sequence ID" value="RLG70896.1"/>
    <property type="molecule type" value="Genomic_DNA"/>
</dbReference>
<name>A0A497JHZ8_9ARCH</name>
<dbReference type="Proteomes" id="UP000278031">
    <property type="component" value="Unassembled WGS sequence"/>
</dbReference>
<evidence type="ECO:0000313" key="2">
    <source>
        <dbReference type="Proteomes" id="UP000278031"/>
    </source>
</evidence>
<accession>A0A497JHZ8</accession>
<reference evidence="1 2" key="1">
    <citation type="submission" date="2018-06" db="EMBL/GenBank/DDBJ databases">
        <title>Extensive metabolic versatility and redundancy in microbially diverse, dynamic hydrothermal sediments.</title>
        <authorList>
            <person name="Dombrowski N."/>
            <person name="Teske A."/>
            <person name="Baker B.J."/>
        </authorList>
    </citation>
    <scope>NUCLEOTIDE SEQUENCE [LARGE SCALE GENOMIC DNA]</scope>
    <source>
        <strain evidence="1">B51_G17</strain>
    </source>
</reference>
<gene>
    <name evidence="1" type="ORF">DRO04_00965</name>
</gene>
<comment type="caution">
    <text evidence="1">The sequence shown here is derived from an EMBL/GenBank/DDBJ whole genome shotgun (WGS) entry which is preliminary data.</text>
</comment>
<proteinExistence type="predicted"/>
<organism evidence="1 2">
    <name type="scientific">Candidatus Iainarchaeum sp</name>
    <dbReference type="NCBI Taxonomy" id="3101447"/>
    <lineage>
        <taxon>Archaea</taxon>
        <taxon>Candidatus Iainarchaeota</taxon>
        <taxon>Candidatus Iainarchaeia</taxon>
        <taxon>Candidatus Iainarchaeales</taxon>
        <taxon>Candidatus Iainarchaeaceae</taxon>
        <taxon>Candidatus Iainarchaeum</taxon>
    </lineage>
</organism>
<protein>
    <submittedName>
        <fullName evidence="1">Uncharacterized protein</fullName>
    </submittedName>
</protein>
<dbReference type="AlphaFoldDB" id="A0A497JHZ8"/>
<sequence length="157" mass="17698">MQEKKTPPQLKEKIVVKEVDASEIDVIKKASDYAKILKDVVEKQKLYVVIQGRKYVRCEGWQVLGALLKCTPRIVRVTEIPNGFEAEAEIVNVEGKILSRAVARCTRNERNWANRDDYALMSMAQTRAVAKAFRLGFSWILGLAGYEPTPAEEVSGE</sequence>
<evidence type="ECO:0000313" key="1">
    <source>
        <dbReference type="EMBL" id="RLG70896.1"/>
    </source>
</evidence>